<name>A0A6J7DYD4_9ZZZZ</name>
<dbReference type="NCBIfam" id="NF005559">
    <property type="entry name" value="PRK07231.1"/>
    <property type="match status" value="1"/>
</dbReference>
<keyword evidence="2" id="KW-0560">Oxidoreductase</keyword>
<dbReference type="InterPro" id="IPR020904">
    <property type="entry name" value="Sc_DH/Rdtase_CS"/>
</dbReference>
<dbReference type="Pfam" id="PF13561">
    <property type="entry name" value="adh_short_C2"/>
    <property type="match status" value="1"/>
</dbReference>
<dbReference type="PROSITE" id="PS00061">
    <property type="entry name" value="ADH_SHORT"/>
    <property type="match status" value="1"/>
</dbReference>
<dbReference type="InterPro" id="IPR057326">
    <property type="entry name" value="KR_dom"/>
</dbReference>
<protein>
    <submittedName>
        <fullName evidence="4">Unannotated protein</fullName>
    </submittedName>
</protein>
<organism evidence="4">
    <name type="scientific">freshwater metagenome</name>
    <dbReference type="NCBI Taxonomy" id="449393"/>
    <lineage>
        <taxon>unclassified sequences</taxon>
        <taxon>metagenomes</taxon>
        <taxon>ecological metagenomes</taxon>
    </lineage>
</organism>
<dbReference type="SMART" id="SM00822">
    <property type="entry name" value="PKS_KR"/>
    <property type="match status" value="1"/>
</dbReference>
<dbReference type="InterPro" id="IPR002347">
    <property type="entry name" value="SDR_fam"/>
</dbReference>
<reference evidence="4" key="1">
    <citation type="submission" date="2020-05" db="EMBL/GenBank/DDBJ databases">
        <authorList>
            <person name="Chiriac C."/>
            <person name="Salcher M."/>
            <person name="Ghai R."/>
            <person name="Kavagutti S V."/>
        </authorList>
    </citation>
    <scope>NUCLEOTIDE SEQUENCE</scope>
</reference>
<dbReference type="PRINTS" id="PR00080">
    <property type="entry name" value="SDRFAMILY"/>
</dbReference>
<gene>
    <name evidence="4" type="ORF">UFOPK3417_00983</name>
</gene>
<dbReference type="GO" id="GO:0048038">
    <property type="term" value="F:quinone binding"/>
    <property type="evidence" value="ECO:0007669"/>
    <property type="project" value="TreeGrafter"/>
</dbReference>
<sequence>MVLGVMAVSSHATTPSLAAMTTDVAVDPFSLFRLDGKVAIVTGASSGLGERFARVLHAAGASVVVAARRKERLDALVTELPGSLAVACDLAVEAQRVNLVDEAIARFGRVDILVNNAGITRVVGIEGEDIDFFREAMEVNVTAVWHLCKLVGPHMLAGGGGSVINIASMLGLVGGTPVKQANYCASKGAVVNMTRELALQWGRKGIRVNAICPGWFPSEMTAPMEDDEASQRYIKQNSPIPRMGEPQELDGPLLLLASDAGGFMTGHMLVVDGGWTAH</sequence>
<dbReference type="SUPFAM" id="SSF51735">
    <property type="entry name" value="NAD(P)-binding Rossmann-fold domains"/>
    <property type="match status" value="1"/>
</dbReference>
<evidence type="ECO:0000256" key="2">
    <source>
        <dbReference type="ARBA" id="ARBA00023002"/>
    </source>
</evidence>
<dbReference type="InterPro" id="IPR036291">
    <property type="entry name" value="NAD(P)-bd_dom_sf"/>
</dbReference>
<dbReference type="GO" id="GO:0006633">
    <property type="term" value="P:fatty acid biosynthetic process"/>
    <property type="evidence" value="ECO:0007669"/>
    <property type="project" value="TreeGrafter"/>
</dbReference>
<dbReference type="AlphaFoldDB" id="A0A6J7DYD4"/>
<dbReference type="FunFam" id="3.40.50.720:FF:000084">
    <property type="entry name" value="Short-chain dehydrogenase reductase"/>
    <property type="match status" value="1"/>
</dbReference>
<evidence type="ECO:0000259" key="3">
    <source>
        <dbReference type="SMART" id="SM00822"/>
    </source>
</evidence>
<dbReference type="Gene3D" id="3.40.50.720">
    <property type="entry name" value="NAD(P)-binding Rossmann-like Domain"/>
    <property type="match status" value="1"/>
</dbReference>
<evidence type="ECO:0000256" key="1">
    <source>
        <dbReference type="ARBA" id="ARBA00006484"/>
    </source>
</evidence>
<dbReference type="PANTHER" id="PTHR42760:SF133">
    <property type="entry name" value="3-OXOACYL-[ACYL-CARRIER-PROTEIN] REDUCTASE"/>
    <property type="match status" value="1"/>
</dbReference>
<dbReference type="EMBL" id="CAFBLR010000084">
    <property type="protein sequence ID" value="CAB4875581.1"/>
    <property type="molecule type" value="Genomic_DNA"/>
</dbReference>
<dbReference type="PRINTS" id="PR00081">
    <property type="entry name" value="GDHRDH"/>
</dbReference>
<comment type="similarity">
    <text evidence="1">Belongs to the short-chain dehydrogenases/reductases (SDR) family.</text>
</comment>
<accession>A0A6J7DYD4</accession>
<evidence type="ECO:0000313" key="4">
    <source>
        <dbReference type="EMBL" id="CAB4875581.1"/>
    </source>
</evidence>
<dbReference type="PANTHER" id="PTHR42760">
    <property type="entry name" value="SHORT-CHAIN DEHYDROGENASES/REDUCTASES FAMILY MEMBER"/>
    <property type="match status" value="1"/>
</dbReference>
<dbReference type="GO" id="GO:0016616">
    <property type="term" value="F:oxidoreductase activity, acting on the CH-OH group of donors, NAD or NADP as acceptor"/>
    <property type="evidence" value="ECO:0007669"/>
    <property type="project" value="TreeGrafter"/>
</dbReference>
<proteinExistence type="inferred from homology"/>
<feature type="domain" description="Ketoreductase" evidence="3">
    <location>
        <begin position="37"/>
        <end position="215"/>
    </location>
</feature>